<reference evidence="5 6" key="1">
    <citation type="journal article" date="2023" name="Plants (Basel)">
        <title>Bridging the Gap: Combining Genomics and Transcriptomics Approaches to Understand Stylosanthes scabra, an Orphan Legume from the Brazilian Caatinga.</title>
        <authorList>
            <person name="Ferreira-Neto J.R.C."/>
            <person name="da Silva M.D."/>
            <person name="Binneck E."/>
            <person name="de Melo N.F."/>
            <person name="da Silva R.H."/>
            <person name="de Melo A.L.T.M."/>
            <person name="Pandolfi V."/>
            <person name="Bustamante F.O."/>
            <person name="Brasileiro-Vidal A.C."/>
            <person name="Benko-Iseppon A.M."/>
        </authorList>
    </citation>
    <scope>NUCLEOTIDE SEQUENCE [LARGE SCALE GENOMIC DNA]</scope>
    <source>
        <tissue evidence="5">Leaves</tissue>
    </source>
</reference>
<keyword evidence="3" id="KW-1133">Transmembrane helix</keyword>
<organism evidence="5 6">
    <name type="scientific">Stylosanthes scabra</name>
    <dbReference type="NCBI Taxonomy" id="79078"/>
    <lineage>
        <taxon>Eukaryota</taxon>
        <taxon>Viridiplantae</taxon>
        <taxon>Streptophyta</taxon>
        <taxon>Embryophyta</taxon>
        <taxon>Tracheophyta</taxon>
        <taxon>Spermatophyta</taxon>
        <taxon>Magnoliopsida</taxon>
        <taxon>eudicotyledons</taxon>
        <taxon>Gunneridae</taxon>
        <taxon>Pentapetalae</taxon>
        <taxon>rosids</taxon>
        <taxon>fabids</taxon>
        <taxon>Fabales</taxon>
        <taxon>Fabaceae</taxon>
        <taxon>Papilionoideae</taxon>
        <taxon>50 kb inversion clade</taxon>
        <taxon>dalbergioids sensu lato</taxon>
        <taxon>Dalbergieae</taxon>
        <taxon>Pterocarpus clade</taxon>
        <taxon>Stylosanthes</taxon>
    </lineage>
</organism>
<keyword evidence="1" id="KW-0175">Coiled coil</keyword>
<evidence type="ECO:0000313" key="5">
    <source>
        <dbReference type="EMBL" id="MED6175069.1"/>
    </source>
</evidence>
<dbReference type="EMBL" id="JASCZI010151981">
    <property type="protein sequence ID" value="MED6175069.1"/>
    <property type="molecule type" value="Genomic_DNA"/>
</dbReference>
<name>A0ABU6VNH1_9FABA</name>
<evidence type="ECO:0000313" key="6">
    <source>
        <dbReference type="Proteomes" id="UP001341840"/>
    </source>
</evidence>
<evidence type="ECO:0000256" key="2">
    <source>
        <dbReference type="SAM" id="MobiDB-lite"/>
    </source>
</evidence>
<evidence type="ECO:0000259" key="4">
    <source>
        <dbReference type="Pfam" id="PF04195"/>
    </source>
</evidence>
<dbReference type="Pfam" id="PF04195">
    <property type="entry name" value="Transposase_28"/>
    <property type="match status" value="1"/>
</dbReference>
<comment type="caution">
    <text evidence="5">The sequence shown here is derived from an EMBL/GenBank/DDBJ whole genome shotgun (WGS) entry which is preliminary data.</text>
</comment>
<protein>
    <recommendedName>
        <fullName evidence="4">Transposase (putative) gypsy type domain-containing protein</fullName>
    </recommendedName>
</protein>
<dbReference type="Proteomes" id="UP001341840">
    <property type="component" value="Unassembled WGS sequence"/>
</dbReference>
<dbReference type="PANTHER" id="PTHR31099:SF49">
    <property type="entry name" value="MYOSIN HEAVY CHAIN-LIKE PROTEIN"/>
    <property type="match status" value="1"/>
</dbReference>
<feature type="transmembrane region" description="Helical" evidence="3">
    <location>
        <begin position="545"/>
        <end position="565"/>
    </location>
</feature>
<feature type="region of interest" description="Disordered" evidence="2">
    <location>
        <begin position="293"/>
        <end position="331"/>
    </location>
</feature>
<keyword evidence="3" id="KW-0812">Transmembrane</keyword>
<gene>
    <name evidence="5" type="ORF">PIB30_075026</name>
</gene>
<keyword evidence="3" id="KW-0472">Membrane</keyword>
<proteinExistence type="predicted"/>
<dbReference type="InterPro" id="IPR007321">
    <property type="entry name" value="Transposase_28"/>
</dbReference>
<sequence length="571" mass="64666">MPHEVSPLYRWVSPDVLGALSALNQAYLDELKATRIIFGGGELERRYKVEVAHRGERVCFMNLRHPKVPHWLWVNEVMFTEFGVRVPFFDFQQCLLNRFCIAPSQLHPNAWASIRFFELVTEWLGLPQEPEVFMTLFTFYSSNTSGKTKKGYMSVRPTNKRKIFGLFEDSFHDFKGHFFKIVPVGSHRPFWLSLEGDGRFPSYWSDKAGFDVAPVTYKGLRADQKDVVDILTTLFNKNNLAPKAILSRPEEARRDVVRMNGNDVTLNKLRGLVRQLAVGGVVGATTSAAVPARSVPSSTARAITPPVGPTPGTRDAPEEGSTAAKRQRTEGSSRDFTALYRSFDASSFVATYLLAPKVQEVLRDYDPVESIRWAEWPMLKSATIMKSMEPSLFKLMEAERQNTKLVGDLKSLNLQKVALEEQLKDAALAKDKAEADLKAAEKNLETLRQKRDEEVGALQGRAKELESEVTELKISVASEKTRANRAQERIPTLEKERDDNAEDAKAAVAATEGVLRAQLDVLLPEFDSPKSDFSRKLLMGRWSTFRWILLLVSLYFPFFLFRLSFSLSFFF</sequence>
<keyword evidence="6" id="KW-1185">Reference proteome</keyword>
<feature type="domain" description="Transposase (putative) gypsy type" evidence="4">
    <location>
        <begin position="77"/>
        <end position="139"/>
    </location>
</feature>
<evidence type="ECO:0000256" key="1">
    <source>
        <dbReference type="SAM" id="Coils"/>
    </source>
</evidence>
<dbReference type="PANTHER" id="PTHR31099">
    <property type="entry name" value="OS06G0165300 PROTEIN"/>
    <property type="match status" value="1"/>
</dbReference>
<accession>A0ABU6VNH1</accession>
<evidence type="ECO:0000256" key="3">
    <source>
        <dbReference type="SAM" id="Phobius"/>
    </source>
</evidence>
<feature type="coiled-coil region" evidence="1">
    <location>
        <begin position="395"/>
        <end position="503"/>
    </location>
</feature>